<reference evidence="3" key="1">
    <citation type="journal article" date="2016" name="Nature">
        <title>Genome evolution in the allotetraploid frog Xenopus laevis.</title>
        <authorList>
            <person name="Session A.M."/>
            <person name="Uno Y."/>
            <person name="Kwon T."/>
            <person name="Chapman J.A."/>
            <person name="Toyoda A."/>
            <person name="Takahashi S."/>
            <person name="Fukui A."/>
            <person name="Hikosaka A."/>
            <person name="Suzuki A."/>
            <person name="Kondo M."/>
            <person name="van Heeringen S.J."/>
            <person name="Quigley I."/>
            <person name="Heinz S."/>
            <person name="Ogino H."/>
            <person name="Ochi H."/>
            <person name="Hellsten U."/>
            <person name="Lyons J.B."/>
            <person name="Simakov O."/>
            <person name="Putnam N."/>
            <person name="Stites J."/>
            <person name="Kuroki Y."/>
            <person name="Tanaka T."/>
            <person name="Michiue T."/>
            <person name="Watanabe M."/>
            <person name="Bogdanovic O."/>
            <person name="Lister R."/>
            <person name="Georgiou G."/>
            <person name="Paranjpe S.S."/>
            <person name="van Kruijsbergen I."/>
            <person name="Shu S."/>
            <person name="Carlson J."/>
            <person name="Kinoshita T."/>
            <person name="Ohta Y."/>
            <person name="Mawaribuchi S."/>
            <person name="Jenkins J."/>
            <person name="Grimwood J."/>
            <person name="Schmutz J."/>
            <person name="Mitros T."/>
            <person name="Mozaffari S.V."/>
            <person name="Suzuki Y."/>
            <person name="Haramoto Y."/>
            <person name="Yamamoto T.S."/>
            <person name="Takagi C."/>
            <person name="Heald R."/>
            <person name="Miller K."/>
            <person name="Haudenschild C."/>
            <person name="Kitzman J."/>
            <person name="Nakayama T."/>
            <person name="Izutsu Y."/>
            <person name="Robert J."/>
            <person name="Fortriede J."/>
            <person name="Burns K."/>
            <person name="Lotay V."/>
            <person name="Karimi K."/>
            <person name="Yasuoka Y."/>
            <person name="Dichmann D.S."/>
            <person name="Flajnik M.F."/>
            <person name="Houston D.W."/>
            <person name="Shendure J."/>
            <person name="DuPasquier L."/>
            <person name="Vize P.D."/>
            <person name="Zorn A.M."/>
            <person name="Ito M."/>
            <person name="Marcotte E.M."/>
            <person name="Wallingford J.B."/>
            <person name="Ito Y."/>
            <person name="Asashima M."/>
            <person name="Ueno N."/>
            <person name="Matsuda Y."/>
            <person name="Veenstra G.J."/>
            <person name="Fujiyama A."/>
            <person name="Harland R.M."/>
            <person name="Taira M."/>
            <person name="Rokhsar D.S."/>
        </authorList>
    </citation>
    <scope>NUCLEOTIDE SEQUENCE [LARGE SCALE GENOMIC DNA]</scope>
    <source>
        <strain evidence="3">J</strain>
    </source>
</reference>
<dbReference type="Proteomes" id="UP000694892">
    <property type="component" value="Chromosome 7L"/>
</dbReference>
<protein>
    <submittedName>
        <fullName evidence="2">Uncharacterized protein</fullName>
    </submittedName>
</protein>
<sequence length="77" mass="8602">MQAANSRSQNRPSRITEIKFEENILGINTGAMITSQCNKVQGDLLTYSAGVEKGAKKRQRQDAGVTPAERPRRTRRN</sequence>
<name>A0A974HCY0_XENLA</name>
<dbReference type="AlphaFoldDB" id="A0A974HCY0"/>
<evidence type="ECO:0000313" key="2">
    <source>
        <dbReference type="EMBL" id="OCT73352.1"/>
    </source>
</evidence>
<evidence type="ECO:0000313" key="3">
    <source>
        <dbReference type="Proteomes" id="UP000694892"/>
    </source>
</evidence>
<dbReference type="EMBL" id="CM004478">
    <property type="protein sequence ID" value="OCT73352.1"/>
    <property type="molecule type" value="Genomic_DNA"/>
</dbReference>
<gene>
    <name evidence="2" type="ORF">XELAEV_18036334mg</name>
</gene>
<accession>A0A974HCY0</accession>
<evidence type="ECO:0000256" key="1">
    <source>
        <dbReference type="SAM" id="MobiDB-lite"/>
    </source>
</evidence>
<feature type="region of interest" description="Disordered" evidence="1">
    <location>
        <begin position="52"/>
        <end position="77"/>
    </location>
</feature>
<organism evidence="2 3">
    <name type="scientific">Xenopus laevis</name>
    <name type="common">African clawed frog</name>
    <dbReference type="NCBI Taxonomy" id="8355"/>
    <lineage>
        <taxon>Eukaryota</taxon>
        <taxon>Metazoa</taxon>
        <taxon>Chordata</taxon>
        <taxon>Craniata</taxon>
        <taxon>Vertebrata</taxon>
        <taxon>Euteleostomi</taxon>
        <taxon>Amphibia</taxon>
        <taxon>Batrachia</taxon>
        <taxon>Anura</taxon>
        <taxon>Pipoidea</taxon>
        <taxon>Pipidae</taxon>
        <taxon>Xenopodinae</taxon>
        <taxon>Xenopus</taxon>
        <taxon>Xenopus</taxon>
    </lineage>
</organism>
<proteinExistence type="predicted"/>